<keyword evidence="1" id="KW-0547">Nucleotide-binding</keyword>
<dbReference type="Gene3D" id="3.40.50.300">
    <property type="entry name" value="P-loop containing nucleotide triphosphate hydrolases"/>
    <property type="match status" value="1"/>
</dbReference>
<evidence type="ECO:0000313" key="8">
    <source>
        <dbReference type="Proteomes" id="UP000469724"/>
    </source>
</evidence>
<feature type="modified residue" description="4-aspartylphosphate" evidence="3">
    <location>
        <position position="52"/>
    </location>
</feature>
<evidence type="ECO:0000256" key="4">
    <source>
        <dbReference type="SAM" id="MobiDB-lite"/>
    </source>
</evidence>
<dbReference type="SUPFAM" id="SSF52172">
    <property type="entry name" value="CheY-like"/>
    <property type="match status" value="1"/>
</dbReference>
<dbReference type="InterPro" id="IPR027417">
    <property type="entry name" value="P-loop_NTPase"/>
</dbReference>
<dbReference type="Proteomes" id="UP000469724">
    <property type="component" value="Unassembled WGS sequence"/>
</dbReference>
<name>A0A7K3NJS9_9BACT</name>
<dbReference type="InterPro" id="IPR011006">
    <property type="entry name" value="CheY-like_superfamily"/>
</dbReference>
<keyword evidence="2" id="KW-0067">ATP-binding</keyword>
<dbReference type="GO" id="GO:0006355">
    <property type="term" value="P:regulation of DNA-templated transcription"/>
    <property type="evidence" value="ECO:0007669"/>
    <property type="project" value="InterPro"/>
</dbReference>
<dbReference type="InterPro" id="IPR025943">
    <property type="entry name" value="Sigma_54_int_dom_ATP-bd_2"/>
</dbReference>
<dbReference type="GO" id="GO:0000160">
    <property type="term" value="P:phosphorelay signal transduction system"/>
    <property type="evidence" value="ECO:0007669"/>
    <property type="project" value="InterPro"/>
</dbReference>
<proteinExistence type="predicted"/>
<dbReference type="AlphaFoldDB" id="A0A7K3NJS9"/>
<evidence type="ECO:0000259" key="6">
    <source>
        <dbReference type="PROSITE" id="PS50110"/>
    </source>
</evidence>
<dbReference type="PANTHER" id="PTHR32071:SF113">
    <property type="entry name" value="ALGINATE BIOSYNTHESIS TRANSCRIPTIONAL REGULATORY PROTEIN ALGB"/>
    <property type="match status" value="1"/>
</dbReference>
<dbReference type="CDD" id="cd00009">
    <property type="entry name" value="AAA"/>
    <property type="match status" value="1"/>
</dbReference>
<evidence type="ECO:0000313" key="7">
    <source>
        <dbReference type="EMBL" id="NDY56466.1"/>
    </source>
</evidence>
<feature type="domain" description="Sigma-54 factor interaction" evidence="5">
    <location>
        <begin position="137"/>
        <end position="366"/>
    </location>
</feature>
<dbReference type="Pfam" id="PF25601">
    <property type="entry name" value="AAA_lid_14"/>
    <property type="match status" value="1"/>
</dbReference>
<dbReference type="CDD" id="cd00156">
    <property type="entry name" value="REC"/>
    <property type="match status" value="1"/>
</dbReference>
<keyword evidence="8" id="KW-1185">Reference proteome</keyword>
<evidence type="ECO:0000259" key="5">
    <source>
        <dbReference type="PROSITE" id="PS50045"/>
    </source>
</evidence>
<dbReference type="InterPro" id="IPR003593">
    <property type="entry name" value="AAA+_ATPase"/>
</dbReference>
<feature type="domain" description="Response regulatory" evidence="6">
    <location>
        <begin position="3"/>
        <end position="117"/>
    </location>
</feature>
<dbReference type="Gene3D" id="3.40.50.2300">
    <property type="match status" value="1"/>
</dbReference>
<dbReference type="EMBL" id="JAAGRQ010000020">
    <property type="protein sequence ID" value="NDY56466.1"/>
    <property type="molecule type" value="Genomic_DNA"/>
</dbReference>
<dbReference type="PROSITE" id="PS00676">
    <property type="entry name" value="SIGMA54_INTERACT_2"/>
    <property type="match status" value="1"/>
</dbReference>
<protein>
    <submittedName>
        <fullName evidence="7">Sigma-54-dependent Fis family transcriptional regulator</fullName>
    </submittedName>
</protein>
<dbReference type="FunFam" id="3.40.50.300:FF:000006">
    <property type="entry name" value="DNA-binding transcriptional regulator NtrC"/>
    <property type="match status" value="1"/>
</dbReference>
<dbReference type="SMART" id="SM00382">
    <property type="entry name" value="AAA"/>
    <property type="match status" value="1"/>
</dbReference>
<feature type="region of interest" description="Disordered" evidence="4">
    <location>
        <begin position="391"/>
        <end position="413"/>
    </location>
</feature>
<dbReference type="SUPFAM" id="SSF52540">
    <property type="entry name" value="P-loop containing nucleoside triphosphate hydrolases"/>
    <property type="match status" value="1"/>
</dbReference>
<keyword evidence="3" id="KW-0597">Phosphoprotein</keyword>
<dbReference type="Gene3D" id="1.10.8.60">
    <property type="match status" value="1"/>
</dbReference>
<dbReference type="PROSITE" id="PS50045">
    <property type="entry name" value="SIGMA54_INTERACT_4"/>
    <property type="match status" value="1"/>
</dbReference>
<dbReference type="Pfam" id="PF00158">
    <property type="entry name" value="Sigma54_activat"/>
    <property type="match status" value="1"/>
</dbReference>
<dbReference type="InterPro" id="IPR058031">
    <property type="entry name" value="AAA_lid_NorR"/>
</dbReference>
<dbReference type="Pfam" id="PF00072">
    <property type="entry name" value="Response_reg"/>
    <property type="match status" value="1"/>
</dbReference>
<dbReference type="PROSITE" id="PS50110">
    <property type="entry name" value="RESPONSE_REGULATORY"/>
    <property type="match status" value="1"/>
</dbReference>
<organism evidence="7 8">
    <name type="scientific">Desulfolutivibrio sulfodismutans</name>
    <dbReference type="NCBI Taxonomy" id="63561"/>
    <lineage>
        <taxon>Bacteria</taxon>
        <taxon>Pseudomonadati</taxon>
        <taxon>Thermodesulfobacteriota</taxon>
        <taxon>Desulfovibrionia</taxon>
        <taxon>Desulfovibrionales</taxon>
        <taxon>Desulfovibrionaceae</taxon>
        <taxon>Desulfolutivibrio</taxon>
    </lineage>
</organism>
<reference evidence="7 8" key="1">
    <citation type="submission" date="2020-02" db="EMBL/GenBank/DDBJ databases">
        <title>Comparative genomics of sulfur disproportionating microorganisms.</title>
        <authorList>
            <person name="Ward L.M."/>
            <person name="Bertran E."/>
            <person name="Johnston D.T."/>
        </authorList>
    </citation>
    <scope>NUCLEOTIDE SEQUENCE [LARGE SCALE GENOMIC DNA]</scope>
    <source>
        <strain evidence="7 8">DSM 3696</strain>
    </source>
</reference>
<evidence type="ECO:0000256" key="1">
    <source>
        <dbReference type="ARBA" id="ARBA00022741"/>
    </source>
</evidence>
<dbReference type="PANTHER" id="PTHR32071">
    <property type="entry name" value="TRANSCRIPTIONAL REGULATORY PROTEIN"/>
    <property type="match status" value="1"/>
</dbReference>
<dbReference type="InterPro" id="IPR001789">
    <property type="entry name" value="Sig_transdc_resp-reg_receiver"/>
</dbReference>
<dbReference type="SMART" id="SM00448">
    <property type="entry name" value="REC"/>
    <property type="match status" value="1"/>
</dbReference>
<dbReference type="GO" id="GO:0005524">
    <property type="term" value="F:ATP binding"/>
    <property type="evidence" value="ECO:0007669"/>
    <property type="project" value="UniProtKB-KW"/>
</dbReference>
<comment type="caution">
    <text evidence="7">The sequence shown here is derived from an EMBL/GenBank/DDBJ whole genome shotgun (WGS) entry which is preliminary data.</text>
</comment>
<accession>A0A7K3NJS9</accession>
<evidence type="ECO:0000256" key="3">
    <source>
        <dbReference type="PROSITE-ProRule" id="PRU00169"/>
    </source>
</evidence>
<gene>
    <name evidence="7" type="ORF">G3N56_06875</name>
</gene>
<sequence length="480" mass="53324">MARVLVVDDDPIFQSQMDIFLTRLGHQAMAAKNLAEGLALAEKQVADVVFLDVYLPDAFGLDGIGRFRALATEPEVIVITAQGDPDSAERAIHNGAWYYLEKPVVLGTIRLTLERCLDSRDKLREAGQRLVLERDDIVGSSPALKQSLFLLGQAARGRENVCITGETGTGKELFARALHDNSPRRDRPLVVVDCTNIPSSLAESILFGHIRGAFTDARQDREGLIALADGGTLFLDEVGDMPGELQRTLLRVIQEKRYRPLGAKHERASDFRVVAVTNRDIRGMVKSGAFREDLYYRLAQRHIHLPPLRLRGDDVRLLAGHYVARICSDQGQDVKGLSTEYLENLSSLDWPGNVRQLVSTIGVSIANAGDAPILVPHHLPPDHKARYLRQRQRESLATRPVRPETSPAPGLADSQELPTLRQFRETAWEYLEADYVARLWAASGGQVAEAMRLADISRARLYQLLKKFPPPGRTGRTVTD</sequence>
<evidence type="ECO:0000256" key="2">
    <source>
        <dbReference type="ARBA" id="ARBA00022840"/>
    </source>
</evidence>
<dbReference type="RefSeq" id="WP_163301518.1">
    <property type="nucleotide sequence ID" value="NZ_JAAGRQ010000020.1"/>
</dbReference>
<dbReference type="InterPro" id="IPR002078">
    <property type="entry name" value="Sigma_54_int"/>
</dbReference>